<dbReference type="RefSeq" id="WP_053070869.1">
    <property type="nucleotide sequence ID" value="NZ_JENW01000124.1"/>
</dbReference>
<organism evidence="1 2">
    <name type="scientific">Clostridium novyi B str. ATCC 27606</name>
    <dbReference type="NCBI Taxonomy" id="1443123"/>
    <lineage>
        <taxon>Bacteria</taxon>
        <taxon>Bacillati</taxon>
        <taxon>Bacillota</taxon>
        <taxon>Clostridia</taxon>
        <taxon>Eubacteriales</taxon>
        <taxon>Clostridiaceae</taxon>
        <taxon>Clostridium</taxon>
    </lineage>
</organism>
<evidence type="ECO:0000313" key="1">
    <source>
        <dbReference type="EMBL" id="KEI13848.1"/>
    </source>
</evidence>
<dbReference type="Proteomes" id="UP000027770">
    <property type="component" value="Unassembled WGS sequence"/>
</dbReference>
<protein>
    <submittedName>
        <fullName evidence="1">Uncharacterized protein</fullName>
    </submittedName>
</protein>
<reference evidence="1 2" key="1">
    <citation type="submission" date="2014-02" db="EMBL/GenBank/DDBJ databases">
        <title>Plasmidome dynamics in the species complex Clostridium novyi sensu lato converts strains of independent lineages into distinctly different pathogens.</title>
        <authorList>
            <person name="Skarin H."/>
            <person name="Segerman B."/>
        </authorList>
    </citation>
    <scope>NUCLEOTIDE SEQUENCE [LARGE SCALE GENOMIC DNA]</scope>
    <source>
        <strain evidence="1 2">ATCC 27606</strain>
    </source>
</reference>
<gene>
    <name evidence="1" type="ORF">Z959_02095</name>
</gene>
<keyword evidence="2" id="KW-1185">Reference proteome</keyword>
<accession>A0AA40ISU1</accession>
<evidence type="ECO:0000313" key="2">
    <source>
        <dbReference type="Proteomes" id="UP000027770"/>
    </source>
</evidence>
<sequence length="76" mass="9189">MIFLQLPMVYFKLLIKSKLLKYFFLNNFVIKKYKLAIITYIPNRKDTIIMKIKFVYFLLEITRNGVNIDIIPKTLK</sequence>
<comment type="caution">
    <text evidence="1">The sequence shown here is derived from an EMBL/GenBank/DDBJ whole genome shotgun (WGS) entry which is preliminary data.</text>
</comment>
<dbReference type="EMBL" id="JENW01000124">
    <property type="protein sequence ID" value="KEI13848.1"/>
    <property type="molecule type" value="Genomic_DNA"/>
</dbReference>
<name>A0AA40ISU1_CLONO</name>
<proteinExistence type="predicted"/>
<dbReference type="AlphaFoldDB" id="A0AA40ISU1"/>